<dbReference type="Proteomes" id="UP000008550">
    <property type="component" value="Chromosome"/>
</dbReference>
<dbReference type="KEGG" id="hmo:HM1_0003"/>
<sequence length="59" mass="6769">MRRAKGEATRRFSPGFFPFTKNRLLEDMFCNEALVSKPALFICSNNLTGRANLLFANER</sequence>
<evidence type="ECO:0000313" key="2">
    <source>
        <dbReference type="Proteomes" id="UP000008550"/>
    </source>
</evidence>
<evidence type="ECO:0000313" key="1">
    <source>
        <dbReference type="EMBL" id="ABZ82628.1"/>
    </source>
</evidence>
<proteinExistence type="predicted"/>
<keyword evidence="2" id="KW-1185">Reference proteome</keyword>
<dbReference type="HOGENOM" id="CLU_2954198_0_0_9"/>
<name>B0THV5_HELMI</name>
<protein>
    <submittedName>
        <fullName evidence="1">Uncharacterized protein</fullName>
    </submittedName>
</protein>
<accession>B0THV5</accession>
<dbReference type="EMBL" id="CP000930">
    <property type="protein sequence ID" value="ABZ82628.1"/>
    <property type="molecule type" value="Genomic_DNA"/>
</dbReference>
<reference evidence="1 2" key="1">
    <citation type="journal article" date="2008" name="J. Bacteriol.">
        <title>The genome of Heliobacterium modesticaldum, a phototrophic representative of the Firmicutes containing the simplest photosynthetic apparatus.</title>
        <authorList>
            <person name="Sattley W.M."/>
            <person name="Madigan M.T."/>
            <person name="Swingley W.D."/>
            <person name="Cheung P.C."/>
            <person name="Clocksin K.M."/>
            <person name="Conrad A.L."/>
            <person name="Dejesa L.C."/>
            <person name="Honchak B.M."/>
            <person name="Jung D.O."/>
            <person name="Karbach L.E."/>
            <person name="Kurdoglu A."/>
            <person name="Lahiri S."/>
            <person name="Mastrian S.D."/>
            <person name="Page L.E."/>
            <person name="Taylor H.L."/>
            <person name="Wang Z.T."/>
            <person name="Raymond J."/>
            <person name="Chen M."/>
            <person name="Blankenship R.E."/>
            <person name="Touchman J.W."/>
        </authorList>
    </citation>
    <scope>NUCLEOTIDE SEQUENCE [LARGE SCALE GENOMIC DNA]</scope>
    <source>
        <strain evidence="2">ATCC 51547 / Ice1</strain>
    </source>
</reference>
<organism evidence="1 2">
    <name type="scientific">Heliobacterium modesticaldum (strain ATCC 51547 / Ice1)</name>
    <dbReference type="NCBI Taxonomy" id="498761"/>
    <lineage>
        <taxon>Bacteria</taxon>
        <taxon>Bacillati</taxon>
        <taxon>Bacillota</taxon>
        <taxon>Clostridia</taxon>
        <taxon>Eubacteriales</taxon>
        <taxon>Heliobacteriaceae</taxon>
        <taxon>Heliomicrobium</taxon>
    </lineage>
</organism>
<gene>
    <name evidence="1" type="ORF">HM1_0003</name>
</gene>
<dbReference type="AlphaFoldDB" id="B0THV5"/>
<dbReference type="STRING" id="498761.HM1_0003"/>